<proteinExistence type="predicted"/>
<sequence length="245" mass="26352">LTLRVGRLLSGRGGADWSPVWSEETNPASRSWMDGWLDGETGLRREAIRPTRATRGAGAGACLCHGMLGSYTTMCLLQTYLYDVCPGQKYQSQTTMAGSSETLGHQSLATSGLNTRIGDTVMRGSGTRAEQERGRWEDWKVRGHWSKSKRVGWLGPRMARHTGTSPGSKVQSSLAASEPRLDGVGNPRAGFAGQGWQASKVHHCATSQHSSRAPALVLSPKPPPAYRQTSALDLLKAHLTSLGLA</sequence>
<gene>
    <name evidence="1" type="ORF">B0T11DRAFT_345831</name>
</gene>
<protein>
    <submittedName>
        <fullName evidence="1">Uncharacterized protein</fullName>
    </submittedName>
</protein>
<dbReference type="AlphaFoldDB" id="A0A8K0TP03"/>
<accession>A0A8K0TP03</accession>
<evidence type="ECO:0000313" key="2">
    <source>
        <dbReference type="Proteomes" id="UP000813385"/>
    </source>
</evidence>
<dbReference type="Proteomes" id="UP000813385">
    <property type="component" value="Unassembled WGS sequence"/>
</dbReference>
<evidence type="ECO:0000313" key="1">
    <source>
        <dbReference type="EMBL" id="KAH7375789.1"/>
    </source>
</evidence>
<comment type="caution">
    <text evidence="1">The sequence shown here is derived from an EMBL/GenBank/DDBJ whole genome shotgun (WGS) entry which is preliminary data.</text>
</comment>
<reference evidence="1" key="1">
    <citation type="journal article" date="2021" name="Nat. Commun.">
        <title>Genetic determinants of endophytism in the Arabidopsis root mycobiome.</title>
        <authorList>
            <person name="Mesny F."/>
            <person name="Miyauchi S."/>
            <person name="Thiergart T."/>
            <person name="Pickel B."/>
            <person name="Atanasova L."/>
            <person name="Karlsson M."/>
            <person name="Huettel B."/>
            <person name="Barry K.W."/>
            <person name="Haridas S."/>
            <person name="Chen C."/>
            <person name="Bauer D."/>
            <person name="Andreopoulos W."/>
            <person name="Pangilinan J."/>
            <person name="LaButti K."/>
            <person name="Riley R."/>
            <person name="Lipzen A."/>
            <person name="Clum A."/>
            <person name="Drula E."/>
            <person name="Henrissat B."/>
            <person name="Kohler A."/>
            <person name="Grigoriev I.V."/>
            <person name="Martin F.M."/>
            <person name="Hacquard S."/>
        </authorList>
    </citation>
    <scope>NUCLEOTIDE SEQUENCE</scope>
    <source>
        <strain evidence="1">MPI-CAGE-AT-0016</strain>
    </source>
</reference>
<feature type="non-terminal residue" evidence="1">
    <location>
        <position position="245"/>
    </location>
</feature>
<name>A0A8K0TP03_9PEZI</name>
<keyword evidence="2" id="KW-1185">Reference proteome</keyword>
<organism evidence="1 2">
    <name type="scientific">Plectosphaerella cucumerina</name>
    <dbReference type="NCBI Taxonomy" id="40658"/>
    <lineage>
        <taxon>Eukaryota</taxon>
        <taxon>Fungi</taxon>
        <taxon>Dikarya</taxon>
        <taxon>Ascomycota</taxon>
        <taxon>Pezizomycotina</taxon>
        <taxon>Sordariomycetes</taxon>
        <taxon>Hypocreomycetidae</taxon>
        <taxon>Glomerellales</taxon>
        <taxon>Plectosphaerellaceae</taxon>
        <taxon>Plectosphaerella</taxon>
    </lineage>
</organism>
<dbReference type="EMBL" id="JAGPXD010000001">
    <property type="protein sequence ID" value="KAH7375789.1"/>
    <property type="molecule type" value="Genomic_DNA"/>
</dbReference>